<sequence>MIAESCRKLERLDLVVCDGLELGCCSSCLESTASQIVHSPIGNGFGNYEELMAYYAGPLKGLRYLRHLSLGIFLSHHMVLDRHFGDHHQDPINVDCALQSRDSDWASLEDEYATALESSNVLSQSRMAFHNPSTKTASTSKGPSFYEAQKHTTGEPSTACSACAAANHSIRQVELFASLRIAQQLPRLENIRWASWFTASVESVRRPPWVTVWISKKDDGGIKAARKPQSPIRG</sequence>
<feature type="region of interest" description="Disordered" evidence="1">
    <location>
        <begin position="130"/>
        <end position="151"/>
    </location>
</feature>
<protein>
    <submittedName>
        <fullName evidence="2">Uncharacterized protein</fullName>
    </submittedName>
</protein>
<accession>W4K2K2</accession>
<dbReference type="InParanoid" id="W4K2K2"/>
<dbReference type="HOGENOM" id="CLU_1185142_0_0_1"/>
<dbReference type="Proteomes" id="UP000030671">
    <property type="component" value="Unassembled WGS sequence"/>
</dbReference>
<evidence type="ECO:0000313" key="2">
    <source>
        <dbReference type="EMBL" id="ETW79281.1"/>
    </source>
</evidence>
<dbReference type="GeneID" id="20674306"/>
<evidence type="ECO:0000313" key="3">
    <source>
        <dbReference type="Proteomes" id="UP000030671"/>
    </source>
</evidence>
<organism evidence="2 3">
    <name type="scientific">Heterobasidion irregulare (strain TC 32-1)</name>
    <dbReference type="NCBI Taxonomy" id="747525"/>
    <lineage>
        <taxon>Eukaryota</taxon>
        <taxon>Fungi</taxon>
        <taxon>Dikarya</taxon>
        <taxon>Basidiomycota</taxon>
        <taxon>Agaricomycotina</taxon>
        <taxon>Agaricomycetes</taxon>
        <taxon>Russulales</taxon>
        <taxon>Bondarzewiaceae</taxon>
        <taxon>Heterobasidion</taxon>
        <taxon>Heterobasidion annosum species complex</taxon>
    </lineage>
</organism>
<proteinExistence type="predicted"/>
<keyword evidence="3" id="KW-1185">Reference proteome</keyword>
<gene>
    <name evidence="2" type="ORF">HETIRDRAFT_428889</name>
</gene>
<dbReference type="AlphaFoldDB" id="W4K2K2"/>
<dbReference type="KEGG" id="hir:HETIRDRAFT_428889"/>
<feature type="compositionally biased region" description="Polar residues" evidence="1">
    <location>
        <begin position="130"/>
        <end position="142"/>
    </location>
</feature>
<dbReference type="RefSeq" id="XP_009549526.1">
    <property type="nucleotide sequence ID" value="XM_009551231.1"/>
</dbReference>
<reference evidence="2 3" key="1">
    <citation type="journal article" date="2012" name="New Phytol.">
        <title>Insight into trade-off between wood decay and parasitism from the genome of a fungal forest pathogen.</title>
        <authorList>
            <person name="Olson A."/>
            <person name="Aerts A."/>
            <person name="Asiegbu F."/>
            <person name="Belbahri L."/>
            <person name="Bouzid O."/>
            <person name="Broberg A."/>
            <person name="Canback B."/>
            <person name="Coutinho P.M."/>
            <person name="Cullen D."/>
            <person name="Dalman K."/>
            <person name="Deflorio G."/>
            <person name="van Diepen L.T."/>
            <person name="Dunand C."/>
            <person name="Duplessis S."/>
            <person name="Durling M."/>
            <person name="Gonthier P."/>
            <person name="Grimwood J."/>
            <person name="Fossdal C.G."/>
            <person name="Hansson D."/>
            <person name="Henrissat B."/>
            <person name="Hietala A."/>
            <person name="Himmelstrand K."/>
            <person name="Hoffmeister D."/>
            <person name="Hogberg N."/>
            <person name="James T.Y."/>
            <person name="Karlsson M."/>
            <person name="Kohler A."/>
            <person name="Kues U."/>
            <person name="Lee Y.H."/>
            <person name="Lin Y.C."/>
            <person name="Lind M."/>
            <person name="Lindquist E."/>
            <person name="Lombard V."/>
            <person name="Lucas S."/>
            <person name="Lunden K."/>
            <person name="Morin E."/>
            <person name="Murat C."/>
            <person name="Park J."/>
            <person name="Raffaello T."/>
            <person name="Rouze P."/>
            <person name="Salamov A."/>
            <person name="Schmutz J."/>
            <person name="Solheim H."/>
            <person name="Stahlberg J."/>
            <person name="Velez H."/>
            <person name="de Vries R.P."/>
            <person name="Wiebenga A."/>
            <person name="Woodward S."/>
            <person name="Yakovlev I."/>
            <person name="Garbelotto M."/>
            <person name="Martin F."/>
            <person name="Grigoriev I.V."/>
            <person name="Stenlid J."/>
        </authorList>
    </citation>
    <scope>NUCLEOTIDE SEQUENCE [LARGE SCALE GENOMIC DNA]</scope>
    <source>
        <strain evidence="2 3">TC 32-1</strain>
    </source>
</reference>
<dbReference type="OrthoDB" id="3159295at2759"/>
<evidence type="ECO:0000256" key="1">
    <source>
        <dbReference type="SAM" id="MobiDB-lite"/>
    </source>
</evidence>
<name>W4K2K2_HETIT</name>
<dbReference type="EMBL" id="KI925461">
    <property type="protein sequence ID" value="ETW79281.1"/>
    <property type="molecule type" value="Genomic_DNA"/>
</dbReference>